<evidence type="ECO:0000256" key="5">
    <source>
        <dbReference type="ARBA" id="ARBA00023015"/>
    </source>
</evidence>
<name>A0AAV9ITR7_CYACA</name>
<comment type="caution">
    <text evidence="14">The sequence shown here is derived from an EMBL/GenBank/DDBJ whole genome shotgun (WGS) entry which is preliminary data.</text>
</comment>
<dbReference type="Pfam" id="PF25299">
    <property type="entry name" value="ZZ_ADA2"/>
    <property type="match status" value="1"/>
</dbReference>
<feature type="region of interest" description="Disordered" evidence="9">
    <location>
        <begin position="16"/>
        <end position="36"/>
    </location>
</feature>
<dbReference type="InterPro" id="IPR041983">
    <property type="entry name" value="ADA2-like_ZZ"/>
</dbReference>
<dbReference type="FunFam" id="1.10.10.10:FF:000087">
    <property type="entry name" value="Transcriptional adapter 2"/>
    <property type="match status" value="1"/>
</dbReference>
<dbReference type="Pfam" id="PF22941">
    <property type="entry name" value="TADA2A-like_3rd"/>
    <property type="match status" value="1"/>
</dbReference>
<dbReference type="PROSITE" id="PS51294">
    <property type="entry name" value="HTH_MYB"/>
    <property type="match status" value="1"/>
</dbReference>
<dbReference type="Gene3D" id="1.10.10.10">
    <property type="entry name" value="Winged helix-like DNA-binding domain superfamily/Winged helix DNA-binding domain"/>
    <property type="match status" value="1"/>
</dbReference>
<dbReference type="PROSITE" id="PS50135">
    <property type="entry name" value="ZF_ZZ_2"/>
    <property type="match status" value="1"/>
</dbReference>
<dbReference type="FunFam" id="3.30.60.90:FF:000008">
    <property type="entry name" value="Transcriptional adapter 2"/>
    <property type="match status" value="1"/>
</dbReference>
<evidence type="ECO:0000259" key="13">
    <source>
        <dbReference type="PROSITE" id="PS51294"/>
    </source>
</evidence>
<feature type="domain" description="HTH myb-type" evidence="13">
    <location>
        <begin position="104"/>
        <end position="152"/>
    </location>
</feature>
<evidence type="ECO:0000256" key="7">
    <source>
        <dbReference type="ARBA" id="ARBA00023242"/>
    </source>
</evidence>
<dbReference type="InterPro" id="IPR017930">
    <property type="entry name" value="Myb_dom"/>
</dbReference>
<evidence type="ECO:0000313" key="14">
    <source>
        <dbReference type="EMBL" id="KAK4535727.1"/>
    </source>
</evidence>
<dbReference type="CDD" id="cd02335">
    <property type="entry name" value="ZZ_ADA2"/>
    <property type="match status" value="1"/>
</dbReference>
<dbReference type="EMBL" id="JANCYW010000006">
    <property type="protein sequence ID" value="KAK4535727.1"/>
    <property type="molecule type" value="Genomic_DNA"/>
</dbReference>
<dbReference type="InterPro" id="IPR000433">
    <property type="entry name" value="Znf_ZZ"/>
</dbReference>
<dbReference type="Gene3D" id="3.30.60.90">
    <property type="match status" value="1"/>
</dbReference>
<evidence type="ECO:0000259" key="11">
    <source>
        <dbReference type="PROSITE" id="PS50135"/>
    </source>
</evidence>
<proteinExistence type="predicted"/>
<dbReference type="AlphaFoldDB" id="A0AAV9ITR7"/>
<feature type="domain" description="SANT" evidence="12">
    <location>
        <begin position="99"/>
        <end position="138"/>
    </location>
</feature>
<evidence type="ECO:0000256" key="2">
    <source>
        <dbReference type="ARBA" id="ARBA00022723"/>
    </source>
</evidence>
<dbReference type="PANTHER" id="PTHR12374">
    <property type="entry name" value="TRANSCRIPTIONAL ADAPTOR 2 ADA2 -RELATED"/>
    <property type="match status" value="1"/>
</dbReference>
<feature type="compositionally biased region" description="Basic residues" evidence="9">
    <location>
        <begin position="23"/>
        <end position="32"/>
    </location>
</feature>
<evidence type="ECO:0000256" key="8">
    <source>
        <dbReference type="PROSITE-ProRule" id="PRU00228"/>
    </source>
</evidence>
<dbReference type="InterPro" id="IPR017884">
    <property type="entry name" value="SANT_dom"/>
</dbReference>
<dbReference type="SMART" id="SM00291">
    <property type="entry name" value="ZnF_ZZ"/>
    <property type="match status" value="1"/>
</dbReference>
<dbReference type="Pfam" id="PF00249">
    <property type="entry name" value="Myb_DNA-binding"/>
    <property type="match status" value="1"/>
</dbReference>
<evidence type="ECO:0000256" key="1">
    <source>
        <dbReference type="ARBA" id="ARBA00004123"/>
    </source>
</evidence>
<dbReference type="InterPro" id="IPR043145">
    <property type="entry name" value="Znf_ZZ_sf"/>
</dbReference>
<dbReference type="GO" id="GO:0005634">
    <property type="term" value="C:nucleus"/>
    <property type="evidence" value="ECO:0007669"/>
    <property type="project" value="UniProtKB-SubCell"/>
</dbReference>
<keyword evidence="5" id="KW-0805">Transcription regulation</keyword>
<reference evidence="14 15" key="1">
    <citation type="submission" date="2022-07" db="EMBL/GenBank/DDBJ databases">
        <title>Genome-wide signatures of adaptation to extreme environments.</title>
        <authorList>
            <person name="Cho C.H."/>
            <person name="Yoon H.S."/>
        </authorList>
    </citation>
    <scope>NUCLEOTIDE SEQUENCE [LARGE SCALE GENOMIC DNA]</scope>
    <source>
        <strain evidence="14 15">DBV 063 E5</strain>
    </source>
</reference>
<dbReference type="GO" id="GO:0006357">
    <property type="term" value="P:regulation of transcription by RNA polymerase II"/>
    <property type="evidence" value="ECO:0007669"/>
    <property type="project" value="TreeGrafter"/>
</dbReference>
<sequence length="522" mass="58886">MDVPATGLLKHELSGERPAPLASKRRRSHKKGSKELVASTGGRFHCNNCARDISDTVRIRCAVCVEYDLCIDCFSIGAETDDHRCDHDYRVLEVVEAELFEDGWTAAEEERLLEALEYYGIGNWADVATMIGGGKNAEYARVHYQRAYLDATRHCLPDIHRHSLLPRPPPELAADPPEPDPRSLKVMHEHTIDEMSGYMPKRGDFVYEWDNEREEILADTEIEPNEHARDIELKTRLMEIYNQRLDGRRERREFALQSGLWNLKAKERMERQMSTELREVWDKSRPLFRFAYDRHVHERLLLGLVQERQLRERIEELTAARERLEAHTLAQAAPLRHTVHLTPGIGRVLPPPEQLLRQVLGASAAAVASLDATQRERLLRAHGYDLYFEQCQAWTSPRKQSGPELFCMDGVELLSRAEIDLCAALRMSPHQYLVCKQTLVMENARAGSVRRKDVRNVLGIDDRKACRLYDALVSSGVVLAAPASGPPTTTAVAAPREAAIANATAVADGDESRAPSVDPGVS</sequence>
<dbReference type="PROSITE" id="PS50090">
    <property type="entry name" value="MYB_LIKE"/>
    <property type="match status" value="1"/>
</dbReference>
<evidence type="ECO:0000313" key="15">
    <source>
        <dbReference type="Proteomes" id="UP001301350"/>
    </source>
</evidence>
<keyword evidence="4" id="KW-0862">Zinc</keyword>
<dbReference type="SUPFAM" id="SSF46689">
    <property type="entry name" value="Homeodomain-like"/>
    <property type="match status" value="2"/>
</dbReference>
<feature type="domain" description="Myb-like" evidence="10">
    <location>
        <begin position="96"/>
        <end position="148"/>
    </location>
</feature>
<keyword evidence="6" id="KW-0804">Transcription</keyword>
<dbReference type="PROSITE" id="PS01357">
    <property type="entry name" value="ZF_ZZ_1"/>
    <property type="match status" value="1"/>
</dbReference>
<dbReference type="InterPro" id="IPR036388">
    <property type="entry name" value="WH-like_DNA-bd_sf"/>
</dbReference>
<keyword evidence="2" id="KW-0479">Metal-binding</keyword>
<dbReference type="InterPro" id="IPR009057">
    <property type="entry name" value="Homeodomain-like_sf"/>
</dbReference>
<organism evidence="14 15">
    <name type="scientific">Cyanidium caldarium</name>
    <name type="common">Red alga</name>
    <dbReference type="NCBI Taxonomy" id="2771"/>
    <lineage>
        <taxon>Eukaryota</taxon>
        <taxon>Rhodophyta</taxon>
        <taxon>Bangiophyceae</taxon>
        <taxon>Cyanidiales</taxon>
        <taxon>Cyanidiaceae</taxon>
        <taxon>Cyanidium</taxon>
    </lineage>
</organism>
<evidence type="ECO:0000256" key="4">
    <source>
        <dbReference type="ARBA" id="ARBA00022833"/>
    </source>
</evidence>
<keyword evidence="15" id="KW-1185">Reference proteome</keyword>
<dbReference type="Gene3D" id="1.10.10.60">
    <property type="entry name" value="Homeodomain-like"/>
    <property type="match status" value="1"/>
</dbReference>
<dbReference type="InterPro" id="IPR001005">
    <property type="entry name" value="SANT/Myb"/>
</dbReference>
<dbReference type="InterPro" id="IPR055141">
    <property type="entry name" value="TADA2A_B-like_dom"/>
</dbReference>
<evidence type="ECO:0000259" key="12">
    <source>
        <dbReference type="PROSITE" id="PS51293"/>
    </source>
</evidence>
<dbReference type="GO" id="GO:0003713">
    <property type="term" value="F:transcription coactivator activity"/>
    <property type="evidence" value="ECO:0007669"/>
    <property type="project" value="TreeGrafter"/>
</dbReference>
<evidence type="ECO:0000259" key="10">
    <source>
        <dbReference type="PROSITE" id="PS50090"/>
    </source>
</evidence>
<dbReference type="SUPFAM" id="SSF57850">
    <property type="entry name" value="RING/U-box"/>
    <property type="match status" value="1"/>
</dbReference>
<evidence type="ECO:0008006" key="16">
    <source>
        <dbReference type="Google" id="ProtNLM"/>
    </source>
</evidence>
<comment type="subcellular location">
    <subcellularLocation>
        <location evidence="1">Nucleus</location>
    </subcellularLocation>
</comment>
<evidence type="ECO:0000256" key="6">
    <source>
        <dbReference type="ARBA" id="ARBA00023163"/>
    </source>
</evidence>
<dbReference type="Proteomes" id="UP001301350">
    <property type="component" value="Unassembled WGS sequence"/>
</dbReference>
<keyword evidence="3 8" id="KW-0863">Zinc-finger</keyword>
<dbReference type="GO" id="GO:0008270">
    <property type="term" value="F:zinc ion binding"/>
    <property type="evidence" value="ECO:0007669"/>
    <property type="project" value="UniProtKB-KW"/>
</dbReference>
<dbReference type="PANTHER" id="PTHR12374:SF20">
    <property type="entry name" value="TRANSCRIPTIONAL ADAPTER 2-ALPHA"/>
    <property type="match status" value="1"/>
</dbReference>
<dbReference type="GO" id="GO:0003682">
    <property type="term" value="F:chromatin binding"/>
    <property type="evidence" value="ECO:0007669"/>
    <property type="project" value="TreeGrafter"/>
</dbReference>
<gene>
    <name evidence="14" type="ORF">CDCA_CDCA06G1752</name>
</gene>
<evidence type="ECO:0000256" key="9">
    <source>
        <dbReference type="SAM" id="MobiDB-lite"/>
    </source>
</evidence>
<dbReference type="GO" id="GO:0006338">
    <property type="term" value="P:chromatin remodeling"/>
    <property type="evidence" value="ECO:0007669"/>
    <property type="project" value="TreeGrafter"/>
</dbReference>
<protein>
    <recommendedName>
        <fullName evidence="16">Transcriptional adapter</fullName>
    </recommendedName>
</protein>
<accession>A0AAV9ITR7</accession>
<evidence type="ECO:0000256" key="3">
    <source>
        <dbReference type="ARBA" id="ARBA00022771"/>
    </source>
</evidence>
<dbReference type="PROSITE" id="PS51293">
    <property type="entry name" value="SANT"/>
    <property type="match status" value="1"/>
</dbReference>
<keyword evidence="7" id="KW-0539">Nucleus</keyword>
<feature type="domain" description="ZZ-type" evidence="11">
    <location>
        <begin position="41"/>
        <end position="97"/>
    </location>
</feature>